<dbReference type="FunFam" id="3.10.20.340:FF:000001">
    <property type="entry name" value="Arginine biosynthesis bifunctional protein ArgJ, chloroplastic"/>
    <property type="match status" value="1"/>
</dbReference>
<feature type="binding site" evidence="10">
    <location>
        <position position="192"/>
    </location>
    <ligand>
        <name>substrate</name>
    </ligand>
</feature>
<dbReference type="Gene3D" id="3.60.70.12">
    <property type="entry name" value="L-amino peptidase D-ALA esterase/amidase"/>
    <property type="match status" value="1"/>
</dbReference>
<keyword evidence="10" id="KW-0963">Cytoplasm</keyword>
<keyword evidence="6 10" id="KW-0068">Autocatalytic cleavage</keyword>
<dbReference type="UniPathway" id="UPA00068">
    <property type="reaction ID" value="UER00106"/>
</dbReference>
<evidence type="ECO:0000256" key="3">
    <source>
        <dbReference type="ARBA" id="ARBA00022571"/>
    </source>
</evidence>
<proteinExistence type="inferred from homology"/>
<feature type="site" description="Cleavage; by autolysis" evidence="10">
    <location>
        <begin position="191"/>
        <end position="192"/>
    </location>
</feature>
<evidence type="ECO:0000256" key="7">
    <source>
        <dbReference type="ARBA" id="ARBA00023268"/>
    </source>
</evidence>
<dbReference type="PANTHER" id="PTHR23100">
    <property type="entry name" value="ARGININE BIOSYNTHESIS BIFUNCTIONAL PROTEIN ARGJ"/>
    <property type="match status" value="1"/>
</dbReference>
<dbReference type="SUPFAM" id="SSF56266">
    <property type="entry name" value="DmpA/ArgJ-like"/>
    <property type="match status" value="1"/>
</dbReference>
<feature type="binding site" evidence="10">
    <location>
        <position position="278"/>
    </location>
    <ligand>
        <name>substrate</name>
    </ligand>
</feature>
<dbReference type="FunFam" id="3.60.70.12:FF:000001">
    <property type="entry name" value="Arginine biosynthesis bifunctional protein ArgJ, chloroplastic"/>
    <property type="match status" value="1"/>
</dbReference>
<evidence type="ECO:0000313" key="11">
    <source>
        <dbReference type="EMBL" id="NKZ18967.1"/>
    </source>
</evidence>
<evidence type="ECO:0000256" key="5">
    <source>
        <dbReference type="ARBA" id="ARBA00022679"/>
    </source>
</evidence>
<feature type="site" description="Involved in the stabilization of negative charge on the oxyanion by the formation of the oxyanion hole" evidence="10">
    <location>
        <position position="122"/>
    </location>
</feature>
<dbReference type="EC" id="2.3.1.35" evidence="10"/>
<evidence type="ECO:0000256" key="8">
    <source>
        <dbReference type="ARBA" id="ARBA00023315"/>
    </source>
</evidence>
<evidence type="ECO:0000256" key="9">
    <source>
        <dbReference type="ARBA" id="ARBA00049439"/>
    </source>
</evidence>
<dbReference type="GO" id="GO:0006526">
    <property type="term" value="P:L-arginine biosynthetic process"/>
    <property type="evidence" value="ECO:0007669"/>
    <property type="project" value="UniProtKB-UniRule"/>
</dbReference>
<dbReference type="InterPro" id="IPR042195">
    <property type="entry name" value="ArgJ_beta_C"/>
</dbReference>
<evidence type="ECO:0000256" key="4">
    <source>
        <dbReference type="ARBA" id="ARBA00022605"/>
    </source>
</evidence>
<dbReference type="GO" id="GO:0006592">
    <property type="term" value="P:ornithine biosynthetic process"/>
    <property type="evidence" value="ECO:0007669"/>
    <property type="project" value="TreeGrafter"/>
</dbReference>
<dbReference type="InterPro" id="IPR002813">
    <property type="entry name" value="Arg_biosynth_ArgJ"/>
</dbReference>
<feature type="binding site" evidence="10">
    <location>
        <position position="400"/>
    </location>
    <ligand>
        <name>substrate</name>
    </ligand>
</feature>
<evidence type="ECO:0000256" key="6">
    <source>
        <dbReference type="ARBA" id="ARBA00022813"/>
    </source>
</evidence>
<feature type="binding site" evidence="10">
    <location>
        <position position="181"/>
    </location>
    <ligand>
        <name>substrate</name>
    </ligand>
</feature>
<feature type="site" description="Involved in the stabilization of negative charge on the oxyanion by the formation of the oxyanion hole" evidence="10">
    <location>
        <position position="121"/>
    </location>
</feature>
<comment type="catalytic activity">
    <reaction evidence="10">
        <text>L-glutamate + acetyl-CoA = N-acetyl-L-glutamate + CoA + H(+)</text>
        <dbReference type="Rhea" id="RHEA:24292"/>
        <dbReference type="ChEBI" id="CHEBI:15378"/>
        <dbReference type="ChEBI" id="CHEBI:29985"/>
        <dbReference type="ChEBI" id="CHEBI:44337"/>
        <dbReference type="ChEBI" id="CHEBI:57287"/>
        <dbReference type="ChEBI" id="CHEBI:57288"/>
        <dbReference type="EC" id="2.3.1.1"/>
    </reaction>
</comment>
<dbReference type="HAMAP" id="MF_01106">
    <property type="entry name" value="ArgJ"/>
    <property type="match status" value="1"/>
</dbReference>
<dbReference type="PANTHER" id="PTHR23100:SF0">
    <property type="entry name" value="ARGININE BIOSYNTHESIS BIFUNCTIONAL PROTEIN ARGJ, MITOCHONDRIAL"/>
    <property type="match status" value="1"/>
</dbReference>
<evidence type="ECO:0000256" key="10">
    <source>
        <dbReference type="HAMAP-Rule" id="MF_01106"/>
    </source>
</evidence>
<dbReference type="Gene3D" id="3.10.20.340">
    <property type="entry name" value="ArgJ beta chain, C-terminal domain"/>
    <property type="match status" value="1"/>
</dbReference>
<organism evidence="11 12">
    <name type="scientific">Leuconostoc holzapfelii</name>
    <dbReference type="NCBI Taxonomy" id="434464"/>
    <lineage>
        <taxon>Bacteria</taxon>
        <taxon>Bacillati</taxon>
        <taxon>Bacillota</taxon>
        <taxon>Bacilli</taxon>
        <taxon>Lactobacillales</taxon>
        <taxon>Lactobacillaceae</taxon>
        <taxon>Leuconostoc</taxon>
    </lineage>
</organism>
<keyword evidence="3 10" id="KW-0055">Arginine biosynthesis</keyword>
<keyword evidence="7 10" id="KW-0511">Multifunctional enzyme</keyword>
<comment type="function">
    <text evidence="10">Catalyzes two activities which are involved in the cyclic version of arginine biosynthesis: the synthesis of N-acetylglutamate from glutamate and acetyl-CoA as the acetyl donor, and of ornithine by transacetylation between N(2)-acetylornithine and glutamate.</text>
</comment>
<dbReference type="GO" id="GO:0005737">
    <property type="term" value="C:cytoplasm"/>
    <property type="evidence" value="ECO:0007669"/>
    <property type="project" value="UniProtKB-SubCell"/>
</dbReference>
<comment type="caution">
    <text evidence="11">The sequence shown here is derived from an EMBL/GenBank/DDBJ whole genome shotgun (WGS) entry which is preliminary data.</text>
</comment>
<dbReference type="GO" id="GO:0004358">
    <property type="term" value="F:L-glutamate N-acetyltransferase activity, acting on acetyl-L-ornithine as donor"/>
    <property type="evidence" value="ECO:0007669"/>
    <property type="project" value="UniProtKB-UniRule"/>
</dbReference>
<comment type="subunit">
    <text evidence="2 10">Heterotetramer of two alpha and two beta chains.</text>
</comment>
<keyword evidence="4 10" id="KW-0028">Amino-acid biosynthesis</keyword>
<feature type="active site" description="Nucleophile" evidence="10">
    <location>
        <position position="192"/>
    </location>
</feature>
<dbReference type="Proteomes" id="UP000590460">
    <property type="component" value="Unassembled WGS sequence"/>
</dbReference>
<keyword evidence="8 10" id="KW-0012">Acyltransferase</keyword>
<feature type="binding site" evidence="10">
    <location>
        <position position="405"/>
    </location>
    <ligand>
        <name>substrate</name>
    </ligand>
</feature>
<dbReference type="NCBIfam" id="TIGR00120">
    <property type="entry name" value="ArgJ"/>
    <property type="match status" value="1"/>
</dbReference>
<dbReference type="Pfam" id="PF01960">
    <property type="entry name" value="ArgJ"/>
    <property type="match status" value="1"/>
</dbReference>
<sequence>MTQTFSTPFTSLSHPSIAAPKGFHADGQHVGLKHKAKDLGWLISDVPAAVAGVFTTNQVQAAPVQVTKQTIQNGQLQAIIVNSGNANAVTGEIGVTHAKHMQTTTADKLGIDPSLVGVASTGVIGQILPIATVTAGIHQLQPDGDALGFAHAIMTTDTNEKAVTIQGTIAGKRITMSGVAKGSGMIHPNMATMLGFITTDAHITSDLLQQALSEDVETSFNQITIDGDTSTNDMVLVMANGQAGNSLIAQDDASYAQFKAMLHHVTTALAIAIASDGEGATKLITVTVSHAPSATAARLIAKKVVGSSLVKTAMFGKDPNWGRIIAAIGAAETAITPETIAISINGYSVMQAGAPVAFDQAALTAALEDPHITIQIDLNNGAATGQAWGSDLTYDYVKINALYTT</sequence>
<evidence type="ECO:0000256" key="1">
    <source>
        <dbReference type="ARBA" id="ARBA00006774"/>
    </source>
</evidence>
<comment type="subcellular location">
    <subcellularLocation>
        <location evidence="10">Cytoplasm</location>
    </subcellularLocation>
</comment>
<dbReference type="RefSeq" id="WP_168677483.1">
    <property type="nucleotide sequence ID" value="NZ_BPKV01000009.1"/>
</dbReference>
<gene>
    <name evidence="10 11" type="primary">argJ</name>
    <name evidence="11" type="ORF">HF966_07255</name>
</gene>
<dbReference type="GO" id="GO:0004042">
    <property type="term" value="F:L-glutamate N-acetyltransferase activity"/>
    <property type="evidence" value="ECO:0007669"/>
    <property type="project" value="UniProtKB-UniRule"/>
</dbReference>
<dbReference type="AlphaFoldDB" id="A0A846ZB00"/>
<comment type="pathway">
    <text evidence="10">Amino-acid biosynthesis; L-arginine biosynthesis; L-ornithine and N-acetyl-L-glutamate from L-glutamate and N(2)-acetyl-L-ornithine (cyclic): step 1/1.</text>
</comment>
<reference evidence="11 12" key="1">
    <citation type="submission" date="2020-04" db="EMBL/GenBank/DDBJ databases">
        <title>MicrobeNet Type strains.</title>
        <authorList>
            <person name="Nicholson A.C."/>
        </authorList>
    </citation>
    <scope>NUCLEOTIDE SEQUENCE [LARGE SCALE GENOMIC DNA]</scope>
    <source>
        <strain evidence="11 12">CCUG 54536</strain>
    </source>
</reference>
<dbReference type="InterPro" id="IPR016117">
    <property type="entry name" value="ArgJ-like_dom_sf"/>
</dbReference>
<feature type="chain" id="PRO_5033191409" description="Arginine biosynthesis bifunctional protein ArgJ beta chain" evidence="10">
    <location>
        <begin position="192"/>
        <end position="405"/>
    </location>
</feature>
<feature type="chain" id="PRO_5033191410" description="Arginine biosynthesis bifunctional protein ArgJ alpha chain" evidence="10">
    <location>
        <begin position="1"/>
        <end position="191"/>
    </location>
</feature>
<feature type="binding site" evidence="10">
    <location>
        <position position="155"/>
    </location>
    <ligand>
        <name>substrate</name>
    </ligand>
</feature>
<name>A0A846ZB00_9LACO</name>
<accession>A0A846ZB00</accession>
<dbReference type="CDD" id="cd02152">
    <property type="entry name" value="OAT"/>
    <property type="match status" value="1"/>
</dbReference>
<dbReference type="EMBL" id="JAAXPO010000008">
    <property type="protein sequence ID" value="NKZ18967.1"/>
    <property type="molecule type" value="Genomic_DNA"/>
</dbReference>
<dbReference type="NCBIfam" id="NF003802">
    <property type="entry name" value="PRK05388.1"/>
    <property type="match status" value="1"/>
</dbReference>
<dbReference type="EC" id="2.3.1.1" evidence="10"/>
<evidence type="ECO:0000256" key="2">
    <source>
        <dbReference type="ARBA" id="ARBA00011475"/>
    </source>
</evidence>
<comment type="catalytic activity">
    <reaction evidence="9 10">
        <text>N(2)-acetyl-L-ornithine + L-glutamate = N-acetyl-L-glutamate + L-ornithine</text>
        <dbReference type="Rhea" id="RHEA:15349"/>
        <dbReference type="ChEBI" id="CHEBI:29985"/>
        <dbReference type="ChEBI" id="CHEBI:44337"/>
        <dbReference type="ChEBI" id="CHEBI:46911"/>
        <dbReference type="ChEBI" id="CHEBI:57805"/>
        <dbReference type="EC" id="2.3.1.35"/>
    </reaction>
</comment>
<keyword evidence="5 10" id="KW-0808">Transferase</keyword>
<protein>
    <recommendedName>
        <fullName evidence="10">Arginine biosynthesis bifunctional protein ArgJ</fullName>
    </recommendedName>
    <domain>
        <recommendedName>
            <fullName evidence="10">Glutamate N-acetyltransferase</fullName>
            <ecNumber evidence="10">2.3.1.35</ecNumber>
        </recommendedName>
        <alternativeName>
            <fullName evidence="10">Ornithine acetyltransferase</fullName>
            <shortName evidence="10">OATase</shortName>
        </alternativeName>
        <alternativeName>
            <fullName evidence="10">Ornithine transacetylase</fullName>
        </alternativeName>
    </domain>
    <domain>
        <recommendedName>
            <fullName evidence="10">Amino-acid acetyltransferase</fullName>
            <ecNumber evidence="10">2.3.1.1</ecNumber>
        </recommendedName>
        <alternativeName>
            <fullName evidence="10">N-acetylglutamate synthase</fullName>
            <shortName evidence="10">AGSase</shortName>
        </alternativeName>
    </domain>
    <component>
        <recommendedName>
            <fullName evidence="10">Arginine biosynthesis bifunctional protein ArgJ alpha chain</fullName>
        </recommendedName>
    </component>
    <component>
        <recommendedName>
            <fullName evidence="10">Arginine biosynthesis bifunctional protein ArgJ beta chain</fullName>
        </recommendedName>
    </component>
</protein>
<evidence type="ECO:0000313" key="12">
    <source>
        <dbReference type="Proteomes" id="UP000590460"/>
    </source>
</evidence>
<comment type="pathway">
    <text evidence="10">Amino-acid biosynthesis; L-arginine biosynthesis; N(2)-acetyl-L-ornithine from L-glutamate: step 1/4.</text>
</comment>
<comment type="similarity">
    <text evidence="1 10">Belongs to the ArgJ family.</text>
</comment>